<dbReference type="Proteomes" id="UP001056120">
    <property type="component" value="Linkage Group LG11"/>
</dbReference>
<reference evidence="1 2" key="2">
    <citation type="journal article" date="2022" name="Mol. Ecol. Resour.">
        <title>The genomes of chicory, endive, great burdock and yacon provide insights into Asteraceae paleo-polyploidization history and plant inulin production.</title>
        <authorList>
            <person name="Fan W."/>
            <person name="Wang S."/>
            <person name="Wang H."/>
            <person name="Wang A."/>
            <person name="Jiang F."/>
            <person name="Liu H."/>
            <person name="Zhao H."/>
            <person name="Xu D."/>
            <person name="Zhang Y."/>
        </authorList>
    </citation>
    <scope>NUCLEOTIDE SEQUENCE [LARGE SCALE GENOMIC DNA]</scope>
    <source>
        <strain evidence="2">cv. Yunnan</strain>
        <tissue evidence="1">Leaves</tissue>
    </source>
</reference>
<evidence type="ECO:0000313" key="1">
    <source>
        <dbReference type="EMBL" id="KAI3797963.1"/>
    </source>
</evidence>
<sequence length="185" mass="21125">MKREKKTLKEVENYNKNKALIKEKTKELSELNKRRNLEASSSGCSAQSAFLEEKTRELDATKRLAQTHVNVEKISKEIYSTATTEGSKKSSAQVKTTCFKKNPESSKRMVDSFDVGIENFSRETLKEKITSWRYDESLQPFTKAYVDPESTELVDGRGANLKPMRMYELAQIRCLAAEDILARAQ</sequence>
<comment type="caution">
    <text evidence="1">The sequence shown here is derived from an EMBL/GenBank/DDBJ whole genome shotgun (WGS) entry which is preliminary data.</text>
</comment>
<proteinExistence type="predicted"/>
<protein>
    <submittedName>
        <fullName evidence="1">Uncharacterized protein</fullName>
    </submittedName>
</protein>
<gene>
    <name evidence="1" type="ORF">L1987_33228</name>
</gene>
<keyword evidence="2" id="KW-1185">Reference proteome</keyword>
<dbReference type="EMBL" id="CM042028">
    <property type="protein sequence ID" value="KAI3797963.1"/>
    <property type="molecule type" value="Genomic_DNA"/>
</dbReference>
<accession>A0ACB9HPS2</accession>
<evidence type="ECO:0000313" key="2">
    <source>
        <dbReference type="Proteomes" id="UP001056120"/>
    </source>
</evidence>
<organism evidence="1 2">
    <name type="scientific">Smallanthus sonchifolius</name>
    <dbReference type="NCBI Taxonomy" id="185202"/>
    <lineage>
        <taxon>Eukaryota</taxon>
        <taxon>Viridiplantae</taxon>
        <taxon>Streptophyta</taxon>
        <taxon>Embryophyta</taxon>
        <taxon>Tracheophyta</taxon>
        <taxon>Spermatophyta</taxon>
        <taxon>Magnoliopsida</taxon>
        <taxon>eudicotyledons</taxon>
        <taxon>Gunneridae</taxon>
        <taxon>Pentapetalae</taxon>
        <taxon>asterids</taxon>
        <taxon>campanulids</taxon>
        <taxon>Asterales</taxon>
        <taxon>Asteraceae</taxon>
        <taxon>Asteroideae</taxon>
        <taxon>Heliantheae alliance</taxon>
        <taxon>Millerieae</taxon>
        <taxon>Smallanthus</taxon>
    </lineage>
</organism>
<name>A0ACB9HPS2_9ASTR</name>
<reference evidence="2" key="1">
    <citation type="journal article" date="2022" name="Mol. Ecol. Resour.">
        <title>The genomes of chicory, endive, great burdock and yacon provide insights into Asteraceae palaeo-polyploidization history and plant inulin production.</title>
        <authorList>
            <person name="Fan W."/>
            <person name="Wang S."/>
            <person name="Wang H."/>
            <person name="Wang A."/>
            <person name="Jiang F."/>
            <person name="Liu H."/>
            <person name="Zhao H."/>
            <person name="Xu D."/>
            <person name="Zhang Y."/>
        </authorList>
    </citation>
    <scope>NUCLEOTIDE SEQUENCE [LARGE SCALE GENOMIC DNA]</scope>
    <source>
        <strain evidence="2">cv. Yunnan</strain>
    </source>
</reference>